<dbReference type="PANTHER" id="PTHR35841:SF1">
    <property type="entry name" value="PHOSPHONATES-BINDING PERIPLASMIC PROTEIN"/>
    <property type="match status" value="1"/>
</dbReference>
<dbReference type="Gene3D" id="3.40.190.10">
    <property type="entry name" value="Periplasmic binding protein-like II"/>
    <property type="match status" value="3"/>
</dbReference>
<dbReference type="PANTHER" id="PTHR35841">
    <property type="entry name" value="PHOSPHONATES-BINDING PERIPLASMIC PROTEIN"/>
    <property type="match status" value="1"/>
</dbReference>
<evidence type="ECO:0000313" key="2">
    <source>
        <dbReference type="EMBL" id="VAW06676.1"/>
    </source>
</evidence>
<dbReference type="SUPFAM" id="SSF53850">
    <property type="entry name" value="Periplasmic binding protein-like II"/>
    <property type="match status" value="1"/>
</dbReference>
<accession>A0A3B0TI01</accession>
<name>A0A3B0TI01_9ZZZZ</name>
<dbReference type="EMBL" id="UOEK01000364">
    <property type="protein sequence ID" value="VAW06676.1"/>
    <property type="molecule type" value="Genomic_DNA"/>
</dbReference>
<feature type="compositionally biased region" description="Low complexity" evidence="1">
    <location>
        <begin position="26"/>
        <end position="55"/>
    </location>
</feature>
<dbReference type="PROSITE" id="PS51257">
    <property type="entry name" value="PROKAR_LIPOPROTEIN"/>
    <property type="match status" value="1"/>
</dbReference>
<proteinExistence type="predicted"/>
<protein>
    <recommendedName>
        <fullName evidence="3">Phosphonate ABC transporter phosphate-binding periplasmic component (TC 3.A.1.9.1)</fullName>
    </recommendedName>
</protein>
<reference evidence="2" key="1">
    <citation type="submission" date="2018-06" db="EMBL/GenBank/DDBJ databases">
        <authorList>
            <person name="Zhirakovskaya E."/>
        </authorList>
    </citation>
    <scope>NUCLEOTIDE SEQUENCE</scope>
</reference>
<evidence type="ECO:0008006" key="3">
    <source>
        <dbReference type="Google" id="ProtNLM"/>
    </source>
</evidence>
<dbReference type="AlphaFoldDB" id="A0A3B0TI01"/>
<sequence length="381" mass="40553">MKLKRIALLAVFALVVAACGGGDANPTTTTATAPVATTTTATPGTTAPSSTTTTTEVDPMADWPDKVIFGFIPSERADKLSDTITPFMEYLSETLGIEVEGVVTADYNGLVVAMGTGGADFGAFGPLGYVQARQQYPSISALAQSIRFGSDLYHGQWFTTDPSICESDPVVGGLENVNGVPTIKPATEVKALQVGWKYNDGVLGPETLEDGTVVEQGLVCNASLDKVKGKTIAFTSATSTSGAVYPQLQLLNLGIDIENDISYEYLGSHDSTVAAVYEGTFDIGLSYDDARRTLRKDKTDVGTKLIVFNITPDIPNDVITANGDLPQSLLDEMYAAIQDYLQTDEGEAVLDEIYGWTDIRPAVESDFDVVREAIDKLGISQ</sequence>
<organism evidence="2">
    <name type="scientific">hydrothermal vent metagenome</name>
    <dbReference type="NCBI Taxonomy" id="652676"/>
    <lineage>
        <taxon>unclassified sequences</taxon>
        <taxon>metagenomes</taxon>
        <taxon>ecological metagenomes</taxon>
    </lineage>
</organism>
<feature type="region of interest" description="Disordered" evidence="1">
    <location>
        <begin position="26"/>
        <end position="56"/>
    </location>
</feature>
<dbReference type="Pfam" id="PF12974">
    <property type="entry name" value="Phosphonate-bd"/>
    <property type="match status" value="1"/>
</dbReference>
<evidence type="ECO:0000256" key="1">
    <source>
        <dbReference type="SAM" id="MobiDB-lite"/>
    </source>
</evidence>
<gene>
    <name evidence="2" type="ORF">MNBD_ACTINO02-2799</name>
</gene>